<sequence length="132" mass="14594">MESVASYYTYWAVYMAAALIGYWCWGRMAFWVAERGVVYHLYSALGAVLIFTPLPVTGQEQTLAPGFVAIAFTFISEGLSGLYEFTVWYLASTVLAVIALIVGLILVKPETKAKASIVKREQPSSVPDNPFR</sequence>
<evidence type="ECO:0000313" key="3">
    <source>
        <dbReference type="Proteomes" id="UP001481413"/>
    </source>
</evidence>
<evidence type="ECO:0008006" key="4">
    <source>
        <dbReference type="Google" id="ProtNLM"/>
    </source>
</evidence>
<name>A0ABP9ZZ90_9GAMM</name>
<keyword evidence="1" id="KW-1133">Transmembrane helix</keyword>
<dbReference type="Proteomes" id="UP001481413">
    <property type="component" value="Unassembled WGS sequence"/>
</dbReference>
<comment type="caution">
    <text evidence="2">The sequence shown here is derived from an EMBL/GenBank/DDBJ whole genome shotgun (WGS) entry which is preliminary data.</text>
</comment>
<proteinExistence type="predicted"/>
<protein>
    <recommendedName>
        <fullName evidence="4">Transmembrane protein</fullName>
    </recommendedName>
</protein>
<keyword evidence="3" id="KW-1185">Reference proteome</keyword>
<gene>
    <name evidence="2" type="ORF">NBRC116585_15050</name>
</gene>
<feature type="transmembrane region" description="Helical" evidence="1">
    <location>
        <begin position="37"/>
        <end position="56"/>
    </location>
</feature>
<evidence type="ECO:0000256" key="1">
    <source>
        <dbReference type="SAM" id="Phobius"/>
    </source>
</evidence>
<keyword evidence="1" id="KW-0472">Membrane</keyword>
<organism evidence="2 3">
    <name type="scientific">Thalassolituus maritimus</name>
    <dbReference type="NCBI Taxonomy" id="484498"/>
    <lineage>
        <taxon>Bacteria</taxon>
        <taxon>Pseudomonadati</taxon>
        <taxon>Pseudomonadota</taxon>
        <taxon>Gammaproteobacteria</taxon>
        <taxon>Oceanospirillales</taxon>
        <taxon>Oceanospirillaceae</taxon>
        <taxon>Thalassolituus</taxon>
    </lineage>
</organism>
<accession>A0ABP9ZZ90</accession>
<reference evidence="2 3" key="1">
    <citation type="submission" date="2024-04" db="EMBL/GenBank/DDBJ databases">
        <title>Draft genome sequence of Thalassolituus maritimus NBRC 116585.</title>
        <authorList>
            <person name="Miyakawa T."/>
            <person name="Kusuya Y."/>
            <person name="Miura T."/>
        </authorList>
    </citation>
    <scope>NUCLEOTIDE SEQUENCE [LARGE SCALE GENOMIC DNA]</scope>
    <source>
        <strain evidence="2 3">5NW40-0001</strain>
    </source>
</reference>
<dbReference type="EMBL" id="BAABWH010000003">
    <property type="protein sequence ID" value="GAA6145387.1"/>
    <property type="molecule type" value="Genomic_DNA"/>
</dbReference>
<evidence type="ECO:0000313" key="2">
    <source>
        <dbReference type="EMBL" id="GAA6145387.1"/>
    </source>
</evidence>
<keyword evidence="1" id="KW-0812">Transmembrane</keyword>
<feature type="transmembrane region" description="Helical" evidence="1">
    <location>
        <begin position="87"/>
        <end position="107"/>
    </location>
</feature>
<feature type="transmembrane region" description="Helical" evidence="1">
    <location>
        <begin position="6"/>
        <end position="25"/>
    </location>
</feature>